<dbReference type="InterPro" id="IPR017451">
    <property type="entry name" value="F-box-assoc_interact_dom"/>
</dbReference>
<gene>
    <name evidence="2" type="ORF">ARALYDRAFT_893732</name>
</gene>
<name>D7KYK8_ARALL</name>
<evidence type="ECO:0000313" key="2">
    <source>
        <dbReference type="EMBL" id="EFH64519.1"/>
    </source>
</evidence>
<sequence>MLFSLSNPWLRQTKRIDAVVQEFFLCGTGYNSSRPEKSYKIVGFTSYFNELRTDYLKFAMFEFATNAWKIIDHASYVAKSTREQSLRYNNVSLNGNLYWPAYNLETCQYFIQILDFSEEIMKPFCIQPCEKKDSSYTRVLAVYKGERFSLLEQCKTTCKIEVWVTKKKITNGDDGEDVVWIKFMNVSIHNFPRFYHKFSRYMVDNNIYGKTLVMCCSYRKNDQAYVYIVRGDMCKRIKIDEVPSQFRWSIHVPSLIVFR</sequence>
<dbReference type="HOGENOM" id="CLU_034692_2_1_1"/>
<reference evidence="3" key="1">
    <citation type="journal article" date="2011" name="Nat. Genet.">
        <title>The Arabidopsis lyrata genome sequence and the basis of rapid genome size change.</title>
        <authorList>
            <person name="Hu T.T."/>
            <person name="Pattyn P."/>
            <person name="Bakker E.G."/>
            <person name="Cao J."/>
            <person name="Cheng J.-F."/>
            <person name="Clark R.M."/>
            <person name="Fahlgren N."/>
            <person name="Fawcett J.A."/>
            <person name="Grimwood J."/>
            <person name="Gundlach H."/>
            <person name="Haberer G."/>
            <person name="Hollister J.D."/>
            <person name="Ossowski S."/>
            <person name="Ottilar R.P."/>
            <person name="Salamov A.A."/>
            <person name="Schneeberger K."/>
            <person name="Spannagl M."/>
            <person name="Wang X."/>
            <person name="Yang L."/>
            <person name="Nasrallah M.E."/>
            <person name="Bergelson J."/>
            <person name="Carrington J.C."/>
            <person name="Gaut B.S."/>
            <person name="Schmutz J."/>
            <person name="Mayer K.F.X."/>
            <person name="Van de Peer Y."/>
            <person name="Grigoriev I.V."/>
            <person name="Nordborg M."/>
            <person name="Weigel D."/>
            <person name="Guo Y.-L."/>
        </authorList>
    </citation>
    <scope>NUCLEOTIDE SEQUENCE [LARGE SCALE GENOMIC DNA]</scope>
    <source>
        <strain evidence="3">cv. MN47</strain>
    </source>
</reference>
<organism evidence="3">
    <name type="scientific">Arabidopsis lyrata subsp. lyrata</name>
    <name type="common">Lyre-leaved rock-cress</name>
    <dbReference type="NCBI Taxonomy" id="81972"/>
    <lineage>
        <taxon>Eukaryota</taxon>
        <taxon>Viridiplantae</taxon>
        <taxon>Streptophyta</taxon>
        <taxon>Embryophyta</taxon>
        <taxon>Tracheophyta</taxon>
        <taxon>Spermatophyta</taxon>
        <taxon>Magnoliopsida</taxon>
        <taxon>eudicotyledons</taxon>
        <taxon>Gunneridae</taxon>
        <taxon>Pentapetalae</taxon>
        <taxon>rosids</taxon>
        <taxon>malvids</taxon>
        <taxon>Brassicales</taxon>
        <taxon>Brassicaceae</taxon>
        <taxon>Camelineae</taxon>
        <taxon>Arabidopsis</taxon>
    </lineage>
</organism>
<dbReference type="Pfam" id="PF07734">
    <property type="entry name" value="FBA_1"/>
    <property type="match status" value="1"/>
</dbReference>
<evidence type="ECO:0000313" key="3">
    <source>
        <dbReference type="Proteomes" id="UP000008694"/>
    </source>
</evidence>
<proteinExistence type="predicted"/>
<evidence type="ECO:0000259" key="1">
    <source>
        <dbReference type="Pfam" id="PF07734"/>
    </source>
</evidence>
<keyword evidence="3" id="KW-1185">Reference proteome</keyword>
<dbReference type="NCBIfam" id="TIGR01640">
    <property type="entry name" value="F_box_assoc_1"/>
    <property type="match status" value="1"/>
</dbReference>
<accession>D7KYK8</accession>
<dbReference type="InterPro" id="IPR006527">
    <property type="entry name" value="F-box-assoc_dom_typ1"/>
</dbReference>
<protein>
    <recommendedName>
        <fullName evidence="1">F-box associated beta-propeller type 1 domain-containing protein</fullName>
    </recommendedName>
</protein>
<dbReference type="Gramene" id="scaffold_200806.1">
    <property type="protein sequence ID" value="scaffold_200806.1"/>
    <property type="gene ID" value="scaffold_200806.1"/>
</dbReference>
<dbReference type="EMBL" id="GL348714">
    <property type="protein sequence ID" value="EFH64519.1"/>
    <property type="molecule type" value="Genomic_DNA"/>
</dbReference>
<dbReference type="Proteomes" id="UP000008694">
    <property type="component" value="Unassembled WGS sequence"/>
</dbReference>
<feature type="domain" description="F-box associated beta-propeller type 1" evidence="1">
    <location>
        <begin position="5"/>
        <end position="256"/>
    </location>
</feature>
<dbReference type="AlphaFoldDB" id="D7KYK8"/>